<dbReference type="Proteomes" id="UP000235672">
    <property type="component" value="Unassembled WGS sequence"/>
</dbReference>
<evidence type="ECO:0000313" key="2">
    <source>
        <dbReference type="Proteomes" id="UP000235672"/>
    </source>
</evidence>
<organism evidence="1 2">
    <name type="scientific">Hyaloscypha hepaticicola</name>
    <dbReference type="NCBI Taxonomy" id="2082293"/>
    <lineage>
        <taxon>Eukaryota</taxon>
        <taxon>Fungi</taxon>
        <taxon>Dikarya</taxon>
        <taxon>Ascomycota</taxon>
        <taxon>Pezizomycotina</taxon>
        <taxon>Leotiomycetes</taxon>
        <taxon>Helotiales</taxon>
        <taxon>Hyaloscyphaceae</taxon>
        <taxon>Hyaloscypha</taxon>
    </lineage>
</organism>
<accession>A0A2J6QLP6</accession>
<protein>
    <recommendedName>
        <fullName evidence="3">F-box domain-containing protein</fullName>
    </recommendedName>
</protein>
<gene>
    <name evidence="1" type="ORF">NA56DRAFT_697351</name>
</gene>
<proteinExistence type="predicted"/>
<dbReference type="EMBL" id="KZ613466">
    <property type="protein sequence ID" value="PMD27185.1"/>
    <property type="molecule type" value="Genomic_DNA"/>
</dbReference>
<reference evidence="1 2" key="1">
    <citation type="submission" date="2016-05" db="EMBL/GenBank/DDBJ databases">
        <title>A degradative enzymes factory behind the ericoid mycorrhizal symbiosis.</title>
        <authorList>
            <consortium name="DOE Joint Genome Institute"/>
            <person name="Martino E."/>
            <person name="Morin E."/>
            <person name="Grelet G."/>
            <person name="Kuo A."/>
            <person name="Kohler A."/>
            <person name="Daghino S."/>
            <person name="Barry K."/>
            <person name="Choi C."/>
            <person name="Cichocki N."/>
            <person name="Clum A."/>
            <person name="Copeland A."/>
            <person name="Hainaut M."/>
            <person name="Haridas S."/>
            <person name="Labutti K."/>
            <person name="Lindquist E."/>
            <person name="Lipzen A."/>
            <person name="Khouja H.-R."/>
            <person name="Murat C."/>
            <person name="Ohm R."/>
            <person name="Olson A."/>
            <person name="Spatafora J."/>
            <person name="Veneault-Fourrey C."/>
            <person name="Henrissat B."/>
            <person name="Grigoriev I."/>
            <person name="Martin F."/>
            <person name="Perotto S."/>
        </authorList>
    </citation>
    <scope>NUCLEOTIDE SEQUENCE [LARGE SCALE GENOMIC DNA]</scope>
    <source>
        <strain evidence="1 2">UAMH 7357</strain>
    </source>
</reference>
<evidence type="ECO:0008006" key="3">
    <source>
        <dbReference type="Google" id="ProtNLM"/>
    </source>
</evidence>
<keyword evidence="2" id="KW-1185">Reference proteome</keyword>
<dbReference type="OrthoDB" id="3663347at2759"/>
<name>A0A2J6QLP6_9HELO</name>
<sequence length="351" mass="39685">MSSAPETRQIFEYDHDETIALIQNLADELLSEIFSYLIDDKLLLCFVASQSKRLSELVRPLLARHVRFVTRSPSKSYQLFVRSLTESSLFASMVQDVILVWSQCTSATHDLNNELLERLPQLRSLRMEACWDDLRWKHDTADVVKYVFLRRLKCLSISYISRPKVPKLPRNRSYGDSNIIYLKLESGFHLPEDVLTEMLKYPRGLKTLITSLPGLDLPDNYFTPGSELSTPLSPIAVTRALESTKWSLVDLSLVDQNCIWPSHDRSRTGLSGNSERNGIAHLLPASLEEIEIVYGMDSAISPMPKEHETNQLYSNASGDMTPHCNWMLDLANAKGSGRLPALKKVALTECG</sequence>
<evidence type="ECO:0000313" key="1">
    <source>
        <dbReference type="EMBL" id="PMD27185.1"/>
    </source>
</evidence>
<dbReference type="AlphaFoldDB" id="A0A2J6QLP6"/>